<proteinExistence type="predicted"/>
<sequence>MDRTPTQFLNQLNQDYLAIHRSKEDLFWSTYMAPVMTIKVLQRLKQIGHSF</sequence>
<name>A0A0B8PE94_9VIBR</name>
<accession>A0A0B8PE94</accession>
<gene>
    <name evidence="1" type="ORF">JCM19232_4106</name>
</gene>
<evidence type="ECO:0000313" key="1">
    <source>
        <dbReference type="EMBL" id="GAM61164.1"/>
    </source>
</evidence>
<evidence type="ECO:0000313" key="2">
    <source>
        <dbReference type="Proteomes" id="UP000031670"/>
    </source>
</evidence>
<protein>
    <submittedName>
        <fullName evidence="1">Probable peptidase</fullName>
    </submittedName>
</protein>
<dbReference type="EMBL" id="BBSA01000002">
    <property type="protein sequence ID" value="GAM61164.1"/>
    <property type="molecule type" value="Genomic_DNA"/>
</dbReference>
<dbReference type="Proteomes" id="UP000031670">
    <property type="component" value="Unassembled WGS sequence"/>
</dbReference>
<reference evidence="1 2" key="2">
    <citation type="submission" date="2015-01" db="EMBL/GenBank/DDBJ databases">
        <authorList>
            <consortium name="NBRP consortium"/>
            <person name="Sawabe T."/>
            <person name="Meirelles P."/>
            <person name="Feng G."/>
            <person name="Sayaka M."/>
            <person name="Hattori M."/>
            <person name="Ohkuma M."/>
        </authorList>
    </citation>
    <scope>NUCLEOTIDE SEQUENCE [LARGE SCALE GENOMIC DNA]</scope>
    <source>
        <strain evidence="1 2">JCM19232</strain>
    </source>
</reference>
<dbReference type="AlphaFoldDB" id="A0A0B8PE94"/>
<comment type="caution">
    <text evidence="1">The sequence shown here is derived from an EMBL/GenBank/DDBJ whole genome shotgun (WGS) entry which is preliminary data.</text>
</comment>
<reference evidence="1 2" key="1">
    <citation type="submission" date="2015-01" db="EMBL/GenBank/DDBJ databases">
        <title>Vibrio sp. C5 JCM 19232 whole genome shotgun sequence.</title>
        <authorList>
            <person name="Sawabe T."/>
            <person name="Meirelles P."/>
            <person name="Feng G."/>
            <person name="Sayaka M."/>
            <person name="Hattori M."/>
            <person name="Ohkuma M."/>
        </authorList>
    </citation>
    <scope>NUCLEOTIDE SEQUENCE [LARGE SCALE GENOMIC DNA]</scope>
    <source>
        <strain evidence="1 2">JCM19232</strain>
    </source>
</reference>
<organism evidence="1 2">
    <name type="scientific">Vibrio ishigakensis</name>
    <dbReference type="NCBI Taxonomy" id="1481914"/>
    <lineage>
        <taxon>Bacteria</taxon>
        <taxon>Pseudomonadati</taxon>
        <taxon>Pseudomonadota</taxon>
        <taxon>Gammaproteobacteria</taxon>
        <taxon>Vibrionales</taxon>
        <taxon>Vibrionaceae</taxon>
        <taxon>Vibrio</taxon>
    </lineage>
</organism>